<keyword evidence="1" id="KW-0812">Transmembrane</keyword>
<feature type="domain" description="EGF-like" evidence="3">
    <location>
        <begin position="183"/>
        <end position="211"/>
    </location>
</feature>
<evidence type="ECO:0000259" key="3">
    <source>
        <dbReference type="SMART" id="SM00181"/>
    </source>
</evidence>
<dbReference type="EMBL" id="CP111021">
    <property type="protein sequence ID" value="WAR16324.1"/>
    <property type="molecule type" value="Genomic_DNA"/>
</dbReference>
<dbReference type="SMART" id="SM00181">
    <property type="entry name" value="EGF"/>
    <property type="match status" value="4"/>
</dbReference>
<feature type="chain" id="PRO_5046565727" evidence="2">
    <location>
        <begin position="25"/>
        <end position="554"/>
    </location>
</feature>
<feature type="signal peptide" evidence="2">
    <location>
        <begin position="1"/>
        <end position="24"/>
    </location>
</feature>
<gene>
    <name evidence="4" type="ORF">MAR_030918</name>
</gene>
<reference evidence="4" key="1">
    <citation type="submission" date="2022-11" db="EMBL/GenBank/DDBJ databases">
        <title>Centuries of genome instability and evolution in soft-shell clam transmissible cancer (bioRxiv).</title>
        <authorList>
            <person name="Hart S.F.M."/>
            <person name="Yonemitsu M.A."/>
            <person name="Giersch R.M."/>
            <person name="Beal B.F."/>
            <person name="Arriagada G."/>
            <person name="Davis B.W."/>
            <person name="Ostrander E.A."/>
            <person name="Goff S.P."/>
            <person name="Metzger M.J."/>
        </authorList>
    </citation>
    <scope>NUCLEOTIDE SEQUENCE</scope>
    <source>
        <strain evidence="4">MELC-2E11</strain>
        <tissue evidence="4">Siphon/mantle</tissue>
    </source>
</reference>
<sequence>MTKMIPGKMVTFAVLCMLVRVVCTQECSTCQCCADGIFHKCSSRGYCNYGCIDGYYGEKCNYECTSQNCLSCDRHHGKNCLKCISGYFLRNYTCYECGSQCQSCSSYGCNSCSGGYWGNTCDAQCMQNCASCNKYDGHCLFCESGYYVYYRKCTTCGYHCAECGSSGCTSCHDGYWGSTCNEICGQNCASCSKSDGNCLSCSSGYWGNTCEKPCGHHCLACDERNGRCLSCEHGYLGHPCTECRRDMCINQFDCDLCSNISFYAKSGVCCLCSLDNCVSCSKALDTVKCKICKQGYYPQINGQCELCNSYCFKNECDSFSGECLHGCINGYWNKTCDTKCEPECLSCNQADGSCSHCKNTSKYGPNCRSECSNTCKNSKCDNNENCMNGCIQNTFGEKCENKCDGSCSPKDNRTSCSEKTGMCLYGCQTRYKGKFCPKDVGNRSEKQTTLKAALGCGLGVGIMTLIVLAIIAVFWFRKRRRSNTERNNSLHDARKDYDTVDANFREAELNELRYEALQGTGVHTMDQTTYYSNVAEKVNDIITYQNVHGGSLSD</sequence>
<dbReference type="SUPFAM" id="SSF57184">
    <property type="entry name" value="Growth factor receptor domain"/>
    <property type="match status" value="1"/>
</dbReference>
<keyword evidence="5" id="KW-1185">Reference proteome</keyword>
<feature type="domain" description="EGF-like" evidence="3">
    <location>
        <begin position="271"/>
        <end position="305"/>
    </location>
</feature>
<feature type="domain" description="EGF-like" evidence="3">
    <location>
        <begin position="63"/>
        <end position="95"/>
    </location>
</feature>
<proteinExistence type="predicted"/>
<dbReference type="PANTHER" id="PTHR45756">
    <property type="entry name" value="PALMITOYLTRANSFERASE"/>
    <property type="match status" value="1"/>
</dbReference>
<keyword evidence="1" id="KW-1133">Transmembrane helix</keyword>
<dbReference type="Proteomes" id="UP001164746">
    <property type="component" value="Chromosome 10"/>
</dbReference>
<name>A0ABY7F694_MYAAR</name>
<dbReference type="InterPro" id="IPR053215">
    <property type="entry name" value="TKL_Ser/Thr_kinase"/>
</dbReference>
<evidence type="ECO:0000256" key="1">
    <source>
        <dbReference type="SAM" id="Phobius"/>
    </source>
</evidence>
<evidence type="ECO:0000256" key="2">
    <source>
        <dbReference type="SAM" id="SignalP"/>
    </source>
</evidence>
<protein>
    <submittedName>
        <fullName evidence="4">TENX-like protein</fullName>
    </submittedName>
</protein>
<evidence type="ECO:0000313" key="5">
    <source>
        <dbReference type="Proteomes" id="UP001164746"/>
    </source>
</evidence>
<feature type="transmembrane region" description="Helical" evidence="1">
    <location>
        <begin position="452"/>
        <end position="476"/>
    </location>
</feature>
<feature type="domain" description="EGF-like" evidence="3">
    <location>
        <begin position="96"/>
        <end position="122"/>
    </location>
</feature>
<keyword evidence="2" id="KW-0732">Signal</keyword>
<accession>A0ABY7F694</accession>
<dbReference type="PANTHER" id="PTHR45756:SF1">
    <property type="entry name" value="PROTEIN KINASE DOMAIN CONTAINING PROTEIN"/>
    <property type="match status" value="1"/>
</dbReference>
<dbReference type="InterPro" id="IPR009030">
    <property type="entry name" value="Growth_fac_rcpt_cys_sf"/>
</dbReference>
<keyword evidence="1" id="KW-0472">Membrane</keyword>
<evidence type="ECO:0000313" key="4">
    <source>
        <dbReference type="EMBL" id="WAR16324.1"/>
    </source>
</evidence>
<dbReference type="InterPro" id="IPR000742">
    <property type="entry name" value="EGF"/>
</dbReference>
<organism evidence="4 5">
    <name type="scientific">Mya arenaria</name>
    <name type="common">Soft-shell clam</name>
    <dbReference type="NCBI Taxonomy" id="6604"/>
    <lineage>
        <taxon>Eukaryota</taxon>
        <taxon>Metazoa</taxon>
        <taxon>Spiralia</taxon>
        <taxon>Lophotrochozoa</taxon>
        <taxon>Mollusca</taxon>
        <taxon>Bivalvia</taxon>
        <taxon>Autobranchia</taxon>
        <taxon>Heteroconchia</taxon>
        <taxon>Euheterodonta</taxon>
        <taxon>Imparidentia</taxon>
        <taxon>Neoheterodontei</taxon>
        <taxon>Myida</taxon>
        <taxon>Myoidea</taxon>
        <taxon>Myidae</taxon>
        <taxon>Mya</taxon>
    </lineage>
</organism>